<feature type="transmembrane region" description="Helical" evidence="6">
    <location>
        <begin position="121"/>
        <end position="140"/>
    </location>
</feature>
<evidence type="ECO:0000256" key="4">
    <source>
        <dbReference type="ARBA" id="ARBA00022989"/>
    </source>
</evidence>
<reference evidence="7 8" key="1">
    <citation type="journal article" date="2020" name="BMC Genomics">
        <title>Intraspecific diversification of the crop wild relative Brassica cretica Lam. using demographic model selection.</title>
        <authorList>
            <person name="Kioukis A."/>
            <person name="Michalopoulou V.A."/>
            <person name="Briers L."/>
            <person name="Pirintsos S."/>
            <person name="Studholme D.J."/>
            <person name="Pavlidis P."/>
            <person name="Sarris P.F."/>
        </authorList>
    </citation>
    <scope>NUCLEOTIDE SEQUENCE [LARGE SCALE GENOMIC DNA]</scope>
    <source>
        <strain evidence="8">cv. PFS-1207/04</strain>
    </source>
</reference>
<keyword evidence="5 6" id="KW-0472">Membrane</keyword>
<name>A0ABQ7BPZ7_BRACR</name>
<evidence type="ECO:0000313" key="8">
    <source>
        <dbReference type="Proteomes" id="UP000266723"/>
    </source>
</evidence>
<dbReference type="EMBL" id="QGKV02001507">
    <property type="protein sequence ID" value="KAF3533971.1"/>
    <property type="molecule type" value="Genomic_DNA"/>
</dbReference>
<evidence type="ECO:0000256" key="3">
    <source>
        <dbReference type="ARBA" id="ARBA00022692"/>
    </source>
</evidence>
<evidence type="ECO:0000256" key="5">
    <source>
        <dbReference type="ARBA" id="ARBA00023136"/>
    </source>
</evidence>
<evidence type="ECO:0000256" key="6">
    <source>
        <dbReference type="SAM" id="Phobius"/>
    </source>
</evidence>
<sequence>MSIDAAWRVSIDSSLVDLRIVRESAGFFFEEPKNHLFIVVPSAKMYLDKAAVISAQEANYGEPLSPWSLCTVTQVEELKILIRMLPIWASGIVFSSLHAQVSTMFVQQGRAMNCNIGSFKIPPATLWVFDCITVLVWVPLYDRFNVPLAKLITRSDNGFTVLQRMGIGLVVSVLCIASAAIVEKVPQIFILGGAEVFYCVGQLKFFYGQSPESMRSLCCALGLLANAFGSYLSSLILTVVTYFTTKDGGDGWIADDLNGHLDYFFCQLAIDDSIPLAKAACFPLAIRRSQPQLATDDSKLDTRRDQLQLATISFNPFTTRSANVQLAVLLIGGPFNPTY</sequence>
<feature type="transmembrane region" description="Helical" evidence="6">
    <location>
        <begin position="161"/>
        <end position="182"/>
    </location>
</feature>
<dbReference type="InterPro" id="IPR000109">
    <property type="entry name" value="POT_fam"/>
</dbReference>
<comment type="subcellular location">
    <subcellularLocation>
        <location evidence="1">Membrane</location>
        <topology evidence="1">Multi-pass membrane protein</topology>
    </subcellularLocation>
</comment>
<gene>
    <name evidence="7" type="ORF">DY000_02042039</name>
</gene>
<proteinExistence type="inferred from homology"/>
<dbReference type="PANTHER" id="PTHR11654">
    <property type="entry name" value="OLIGOPEPTIDE TRANSPORTER-RELATED"/>
    <property type="match status" value="1"/>
</dbReference>
<dbReference type="Proteomes" id="UP000266723">
    <property type="component" value="Unassembled WGS sequence"/>
</dbReference>
<dbReference type="Gene3D" id="1.20.1250.20">
    <property type="entry name" value="MFS general substrate transporter like domains"/>
    <property type="match status" value="1"/>
</dbReference>
<comment type="caution">
    <text evidence="7">The sequence shown here is derived from an EMBL/GenBank/DDBJ whole genome shotgun (WGS) entry which is preliminary data.</text>
</comment>
<keyword evidence="8" id="KW-1185">Reference proteome</keyword>
<organism evidence="7 8">
    <name type="scientific">Brassica cretica</name>
    <name type="common">Mustard</name>
    <dbReference type="NCBI Taxonomy" id="69181"/>
    <lineage>
        <taxon>Eukaryota</taxon>
        <taxon>Viridiplantae</taxon>
        <taxon>Streptophyta</taxon>
        <taxon>Embryophyta</taxon>
        <taxon>Tracheophyta</taxon>
        <taxon>Spermatophyta</taxon>
        <taxon>Magnoliopsida</taxon>
        <taxon>eudicotyledons</taxon>
        <taxon>Gunneridae</taxon>
        <taxon>Pentapetalae</taxon>
        <taxon>rosids</taxon>
        <taxon>malvids</taxon>
        <taxon>Brassicales</taxon>
        <taxon>Brassicaceae</taxon>
        <taxon>Brassiceae</taxon>
        <taxon>Brassica</taxon>
    </lineage>
</organism>
<evidence type="ECO:0000256" key="2">
    <source>
        <dbReference type="ARBA" id="ARBA00005982"/>
    </source>
</evidence>
<feature type="transmembrane region" description="Helical" evidence="6">
    <location>
        <begin position="188"/>
        <end position="207"/>
    </location>
</feature>
<feature type="non-terminal residue" evidence="7">
    <location>
        <position position="339"/>
    </location>
</feature>
<keyword evidence="4 6" id="KW-1133">Transmembrane helix</keyword>
<keyword evidence="3 6" id="KW-0812">Transmembrane</keyword>
<accession>A0ABQ7BPZ7</accession>
<evidence type="ECO:0000256" key="1">
    <source>
        <dbReference type="ARBA" id="ARBA00004141"/>
    </source>
</evidence>
<dbReference type="InterPro" id="IPR036259">
    <property type="entry name" value="MFS_trans_sf"/>
</dbReference>
<dbReference type="Pfam" id="PF00854">
    <property type="entry name" value="PTR2"/>
    <property type="match status" value="2"/>
</dbReference>
<evidence type="ECO:0000313" key="7">
    <source>
        <dbReference type="EMBL" id="KAF3533971.1"/>
    </source>
</evidence>
<feature type="transmembrane region" description="Helical" evidence="6">
    <location>
        <begin position="80"/>
        <end position="101"/>
    </location>
</feature>
<protein>
    <submittedName>
        <fullName evidence="7">Uncharacterized protein</fullName>
    </submittedName>
</protein>
<comment type="similarity">
    <text evidence="2">Belongs to the major facilitator superfamily. Proton-dependent oligopeptide transporter (POT/PTR) (TC 2.A.17) family.</text>
</comment>
<feature type="transmembrane region" description="Helical" evidence="6">
    <location>
        <begin position="219"/>
        <end position="243"/>
    </location>
</feature>